<dbReference type="Gene3D" id="3.40.190.10">
    <property type="entry name" value="Periplasmic binding protein-like II"/>
    <property type="match status" value="1"/>
</dbReference>
<dbReference type="RefSeq" id="WP_163232892.1">
    <property type="nucleotide sequence ID" value="NZ_WHZW01000032.1"/>
</dbReference>
<dbReference type="Proteomes" id="UP000469194">
    <property type="component" value="Unassembled WGS sequence"/>
</dbReference>
<protein>
    <submittedName>
        <fullName evidence="2">Extracellular solute-binding protein</fullName>
    </submittedName>
</protein>
<dbReference type="InterPro" id="IPR006059">
    <property type="entry name" value="SBP"/>
</dbReference>
<feature type="signal peptide" evidence="1">
    <location>
        <begin position="1"/>
        <end position="27"/>
    </location>
</feature>
<evidence type="ECO:0000313" key="3">
    <source>
        <dbReference type="Proteomes" id="UP000469194"/>
    </source>
</evidence>
<dbReference type="EMBL" id="WHZW01000032">
    <property type="protein sequence ID" value="NEG90549.1"/>
    <property type="molecule type" value="Genomic_DNA"/>
</dbReference>
<proteinExistence type="predicted"/>
<dbReference type="SUPFAM" id="SSF53850">
    <property type="entry name" value="Periplasmic binding protein-like II"/>
    <property type="match status" value="1"/>
</dbReference>
<keyword evidence="1" id="KW-0732">Signal</keyword>
<sequence length="472" mass="51758">MSARRTIDHAKRLTAAILSAACLLAVAACGQKDLRTEIVVWSWEPSMKTVAKAFEKANPDIRVTVRDTSGYENLNSAIQDGYGLPDVAQIEYFALSQYAVSGQLLDITDRVAGYDDFYTPGTWSSVQLGGRTYGLPMDSGPMAFFYNKDIFDQAGVDAEKIRTWDDYYEAAKKLKTIGVYIAADSGDASFYDAMVWLAGGRPFRTSSDGKTVTVNLTGDAGTRTFTEFWQRMIDEGLVDTASKTWSDGWKRKLGAGTVASVFAGAWMPSLLLADVPGGAGLWRVAQMPTSDGSEANAENGGSSLTVLQSTRKPDAAFRFVDYVCHSADGIAERIDGGAFPADKATLASEEFSERTMVRDERGIDIPYFGGQQYNKVLSEAAENVLTGYQYLPFEVYARNDFSATMGKAYEWSAAKYHYEDVKTRIEAGETGANGKELTLPEHPGKRITLMDGIALWQKDLKEYGFNQGFTIK</sequence>
<dbReference type="PANTHER" id="PTHR43649:SF14">
    <property type="entry name" value="BLR3389 PROTEIN"/>
    <property type="match status" value="1"/>
</dbReference>
<name>A0A6N9Z768_9BIFI</name>
<keyword evidence="3" id="KW-1185">Reference proteome</keyword>
<dbReference type="AlphaFoldDB" id="A0A6N9Z768"/>
<dbReference type="InterPro" id="IPR050490">
    <property type="entry name" value="Bact_solute-bd_prot1"/>
</dbReference>
<organism evidence="2 3">
    <name type="scientific">Bifidobacterium aerophilum</name>
    <dbReference type="NCBI Taxonomy" id="1798155"/>
    <lineage>
        <taxon>Bacteria</taxon>
        <taxon>Bacillati</taxon>
        <taxon>Actinomycetota</taxon>
        <taxon>Actinomycetes</taxon>
        <taxon>Bifidobacteriales</taxon>
        <taxon>Bifidobacteriaceae</taxon>
        <taxon>Bifidobacterium</taxon>
    </lineage>
</organism>
<reference evidence="2 3" key="1">
    <citation type="submission" date="2019-10" db="EMBL/GenBank/DDBJ databases">
        <title>Bifidobacterium from non-human primates.</title>
        <authorList>
            <person name="Modesto M."/>
        </authorList>
    </citation>
    <scope>NUCLEOTIDE SEQUENCE [LARGE SCALE GENOMIC DNA]</scope>
    <source>
        <strain evidence="2 3">TRE17</strain>
    </source>
</reference>
<evidence type="ECO:0000256" key="1">
    <source>
        <dbReference type="SAM" id="SignalP"/>
    </source>
</evidence>
<dbReference type="PANTHER" id="PTHR43649">
    <property type="entry name" value="ARABINOSE-BINDING PROTEIN-RELATED"/>
    <property type="match status" value="1"/>
</dbReference>
<gene>
    <name evidence="2" type="ORF">GFD25_11295</name>
</gene>
<dbReference type="CDD" id="cd13585">
    <property type="entry name" value="PBP2_TMBP_like"/>
    <property type="match status" value="1"/>
</dbReference>
<dbReference type="Pfam" id="PF01547">
    <property type="entry name" value="SBP_bac_1"/>
    <property type="match status" value="1"/>
</dbReference>
<comment type="caution">
    <text evidence="2">The sequence shown here is derived from an EMBL/GenBank/DDBJ whole genome shotgun (WGS) entry which is preliminary data.</text>
</comment>
<evidence type="ECO:0000313" key="2">
    <source>
        <dbReference type="EMBL" id="NEG90549.1"/>
    </source>
</evidence>
<dbReference type="PROSITE" id="PS51257">
    <property type="entry name" value="PROKAR_LIPOPROTEIN"/>
    <property type="match status" value="1"/>
</dbReference>
<accession>A0A6N9Z768</accession>
<feature type="chain" id="PRO_5026805544" evidence="1">
    <location>
        <begin position="28"/>
        <end position="472"/>
    </location>
</feature>